<reference evidence="2 3" key="1">
    <citation type="submission" date="2016-10" db="EMBL/GenBank/DDBJ databases">
        <authorList>
            <person name="de Groot N.N."/>
        </authorList>
    </citation>
    <scope>NUCLEOTIDE SEQUENCE [LARGE SCALE GENOMIC DNA]</scope>
    <source>
        <strain evidence="2 3">DSM 16981</strain>
    </source>
</reference>
<accession>A0A1G9Y764</accession>
<evidence type="ECO:0000313" key="3">
    <source>
        <dbReference type="Proteomes" id="UP000199309"/>
    </source>
</evidence>
<evidence type="ECO:0000256" key="1">
    <source>
        <dbReference type="SAM" id="Phobius"/>
    </source>
</evidence>
<gene>
    <name evidence="2" type="ORF">SAMN05660299_01995</name>
</gene>
<dbReference type="EMBL" id="FNHQ01000021">
    <property type="protein sequence ID" value="SDN04365.1"/>
    <property type="molecule type" value="Genomic_DNA"/>
</dbReference>
<dbReference type="RefSeq" id="WP_218118774.1">
    <property type="nucleotide sequence ID" value="NZ_FNHQ01000021.1"/>
</dbReference>
<dbReference type="AlphaFoldDB" id="A0A1G9Y764"/>
<organism evidence="2 3">
    <name type="scientific">Megasphaera paucivorans</name>
    <dbReference type="NCBI Taxonomy" id="349095"/>
    <lineage>
        <taxon>Bacteria</taxon>
        <taxon>Bacillati</taxon>
        <taxon>Bacillota</taxon>
        <taxon>Negativicutes</taxon>
        <taxon>Veillonellales</taxon>
        <taxon>Veillonellaceae</taxon>
        <taxon>Megasphaera</taxon>
    </lineage>
</organism>
<keyword evidence="3" id="KW-1185">Reference proteome</keyword>
<evidence type="ECO:0000313" key="2">
    <source>
        <dbReference type="EMBL" id="SDN04365.1"/>
    </source>
</evidence>
<proteinExistence type="predicted"/>
<keyword evidence="1" id="KW-0472">Membrane</keyword>
<keyword evidence="1" id="KW-0812">Transmembrane</keyword>
<keyword evidence="1" id="KW-1133">Transmembrane helix</keyword>
<feature type="transmembrane region" description="Helical" evidence="1">
    <location>
        <begin position="67"/>
        <end position="87"/>
    </location>
</feature>
<name>A0A1G9Y764_9FIRM</name>
<protein>
    <submittedName>
        <fullName evidence="2">Uncharacterized protein</fullName>
    </submittedName>
</protein>
<sequence>MENQFVNITTENLVHEHLCCIIRSTKLHPGIEAKRQWLSARLYEGMSLENYLQRLRFLLNMYRWKRLGYLLWGIHIIIYIVYGLSAVRIERKDTARL</sequence>
<dbReference type="Proteomes" id="UP000199309">
    <property type="component" value="Unassembled WGS sequence"/>
</dbReference>
<dbReference type="STRING" id="349095.SAMN05660299_01995"/>